<dbReference type="InterPro" id="IPR033916">
    <property type="entry name" value="ML_Npc2-like"/>
</dbReference>
<gene>
    <name evidence="9" type="primary">LOC113207883</name>
</gene>
<dbReference type="InterPro" id="IPR014756">
    <property type="entry name" value="Ig_E-set"/>
</dbReference>
<dbReference type="CDD" id="cd00916">
    <property type="entry name" value="Npc2_like"/>
    <property type="match status" value="1"/>
</dbReference>
<organism evidence="8 9">
    <name type="scientific">Frankliniella occidentalis</name>
    <name type="common">Western flower thrips</name>
    <name type="synonym">Euthrips occidentalis</name>
    <dbReference type="NCBI Taxonomy" id="133901"/>
    <lineage>
        <taxon>Eukaryota</taxon>
        <taxon>Metazoa</taxon>
        <taxon>Ecdysozoa</taxon>
        <taxon>Arthropoda</taxon>
        <taxon>Hexapoda</taxon>
        <taxon>Insecta</taxon>
        <taxon>Pterygota</taxon>
        <taxon>Neoptera</taxon>
        <taxon>Paraneoptera</taxon>
        <taxon>Thysanoptera</taxon>
        <taxon>Terebrantia</taxon>
        <taxon>Thripoidea</taxon>
        <taxon>Thripidae</taxon>
        <taxon>Frankliniella</taxon>
    </lineage>
</organism>
<evidence type="ECO:0000256" key="1">
    <source>
        <dbReference type="ARBA" id="ARBA00004613"/>
    </source>
</evidence>
<dbReference type="GeneID" id="113207883"/>
<keyword evidence="3" id="KW-0964">Secreted</keyword>
<feature type="chain" id="PRO_5026871138" evidence="6">
    <location>
        <begin position="26"/>
        <end position="165"/>
    </location>
</feature>
<evidence type="ECO:0000256" key="6">
    <source>
        <dbReference type="SAM" id="SignalP"/>
    </source>
</evidence>
<reference evidence="9" key="1">
    <citation type="submission" date="2025-08" db="UniProtKB">
        <authorList>
            <consortium name="RefSeq"/>
        </authorList>
    </citation>
    <scope>IDENTIFICATION</scope>
    <source>
        <tissue evidence="9">Whole organism</tissue>
    </source>
</reference>
<evidence type="ECO:0000256" key="4">
    <source>
        <dbReference type="ARBA" id="ARBA00022729"/>
    </source>
</evidence>
<comment type="subcellular location">
    <subcellularLocation>
        <location evidence="1">Secreted</location>
    </subcellularLocation>
</comment>
<evidence type="ECO:0000259" key="7">
    <source>
        <dbReference type="SMART" id="SM00737"/>
    </source>
</evidence>
<evidence type="ECO:0000256" key="5">
    <source>
        <dbReference type="ARBA" id="ARBA00023157"/>
    </source>
</evidence>
<dbReference type="SUPFAM" id="SSF81296">
    <property type="entry name" value="E set domains"/>
    <property type="match status" value="1"/>
</dbReference>
<evidence type="ECO:0000313" key="8">
    <source>
        <dbReference type="Proteomes" id="UP000504606"/>
    </source>
</evidence>
<dbReference type="FunFam" id="2.60.40.770:FF:000001">
    <property type="entry name" value="NPC intracellular cholesterol transporter 2"/>
    <property type="match status" value="1"/>
</dbReference>
<evidence type="ECO:0000256" key="2">
    <source>
        <dbReference type="ARBA" id="ARBA00006370"/>
    </source>
</evidence>
<dbReference type="InterPro" id="IPR039670">
    <property type="entry name" value="NPC2-like"/>
</dbReference>
<dbReference type="PANTHER" id="PTHR11306">
    <property type="entry name" value="NIEMANN PICK TYPE C2 PROTEIN NPC2-RELATED"/>
    <property type="match status" value="1"/>
</dbReference>
<evidence type="ECO:0000313" key="9">
    <source>
        <dbReference type="RefSeq" id="XP_026280408.1"/>
    </source>
</evidence>
<keyword evidence="8" id="KW-1185">Reference proteome</keyword>
<dbReference type="GO" id="GO:0032934">
    <property type="term" value="F:sterol binding"/>
    <property type="evidence" value="ECO:0007669"/>
    <property type="project" value="InterPro"/>
</dbReference>
<dbReference type="SMART" id="SM00737">
    <property type="entry name" value="ML"/>
    <property type="match status" value="1"/>
</dbReference>
<evidence type="ECO:0000256" key="3">
    <source>
        <dbReference type="ARBA" id="ARBA00022525"/>
    </source>
</evidence>
<sequence>MTATLYALGLAALLGLAAVLPVTLAADIETCDGEQGNDLADFIKAEVSDCSEDTPKCPLIRGKNVTLTLTFKTKKDIKEVRHIVHGTVAGVPVPFPLATPDACQNTGLSCPLSVGEHTYKYALFVKPVYPKLKVQVKWELKNEENKNIVCIIIPSELKDAIKDAK</sequence>
<comment type="similarity">
    <text evidence="2">Belongs to the NPC2 family.</text>
</comment>
<keyword evidence="4 6" id="KW-0732">Signal</keyword>
<dbReference type="RefSeq" id="XP_026280408.1">
    <property type="nucleotide sequence ID" value="XM_026424623.2"/>
</dbReference>
<feature type="signal peptide" evidence="6">
    <location>
        <begin position="1"/>
        <end position="25"/>
    </location>
</feature>
<dbReference type="KEGG" id="foc:113207883"/>
<dbReference type="GO" id="GO:0032367">
    <property type="term" value="P:intracellular cholesterol transport"/>
    <property type="evidence" value="ECO:0007669"/>
    <property type="project" value="InterPro"/>
</dbReference>
<dbReference type="InterPro" id="IPR003172">
    <property type="entry name" value="ML_dom"/>
</dbReference>
<proteinExistence type="inferred from homology"/>
<dbReference type="Proteomes" id="UP000504606">
    <property type="component" value="Unplaced"/>
</dbReference>
<dbReference type="AlphaFoldDB" id="A0A6J1SI71"/>
<name>A0A6J1SI71_FRAOC</name>
<dbReference type="Pfam" id="PF02221">
    <property type="entry name" value="E1_DerP2_DerF2"/>
    <property type="match status" value="1"/>
</dbReference>
<accession>A0A6J1SI71</accession>
<dbReference type="OrthoDB" id="4937502at2759"/>
<dbReference type="PANTHER" id="PTHR11306:SF68">
    <property type="entry name" value="NPC INTRACELLULAR CHOLESTEROL TRANSPORTER 2"/>
    <property type="match status" value="1"/>
</dbReference>
<feature type="domain" description="MD-2-related lipid-recognition" evidence="7">
    <location>
        <begin position="28"/>
        <end position="155"/>
    </location>
</feature>
<keyword evidence="5" id="KW-1015">Disulfide bond</keyword>
<dbReference type="GO" id="GO:0005576">
    <property type="term" value="C:extracellular region"/>
    <property type="evidence" value="ECO:0007669"/>
    <property type="project" value="UniProtKB-SubCell"/>
</dbReference>
<protein>
    <submittedName>
        <fullName evidence="9">Ecdysteroid-regulated 16 kDa protein-like</fullName>
    </submittedName>
</protein>
<dbReference type="Gene3D" id="2.60.40.770">
    <property type="match status" value="1"/>
</dbReference>